<proteinExistence type="predicted"/>
<evidence type="ECO:0000313" key="1">
    <source>
        <dbReference type="EMBL" id="GME86909.1"/>
    </source>
</evidence>
<organism evidence="1 2">
    <name type="scientific">Ambrosiozyma monospora</name>
    <name type="common">Yeast</name>
    <name type="synonym">Endomycopsis monosporus</name>
    <dbReference type="NCBI Taxonomy" id="43982"/>
    <lineage>
        <taxon>Eukaryota</taxon>
        <taxon>Fungi</taxon>
        <taxon>Dikarya</taxon>
        <taxon>Ascomycota</taxon>
        <taxon>Saccharomycotina</taxon>
        <taxon>Pichiomycetes</taxon>
        <taxon>Pichiales</taxon>
        <taxon>Pichiaceae</taxon>
        <taxon>Ambrosiozyma</taxon>
    </lineage>
</organism>
<comment type="caution">
    <text evidence="1">The sequence shown here is derived from an EMBL/GenBank/DDBJ whole genome shotgun (WGS) entry which is preliminary data.</text>
</comment>
<keyword evidence="2" id="KW-1185">Reference proteome</keyword>
<protein>
    <submittedName>
        <fullName evidence="1">Unnamed protein product</fullName>
    </submittedName>
</protein>
<name>A0ACB5TDR0_AMBMO</name>
<gene>
    <name evidence="1" type="ORF">Amon02_000811700</name>
</gene>
<sequence length="488" mass="54893">MPILSSTNATTKSTAPPATKIPTLSTKFIISTFQKLEIPIPSKFQQILNPTISTSNTKQLETELQEYYKEEYTTLITTTSLSSPYALRFRLLFSQSTKLPTLPTFHLDGIKSNDMRHNLKLIRNKLQDLRELCEPNLSDQQHQQQAQLDQLDAQLGITPTHQHAVNKFVKNLFLAPYGHIYKFRISQLILFLWCFGDCFILGSSSSFGLYLNCRVGGGVVALGNGCKRRHSIVYCDDDVGKDDGEGAKGKDGNRGKEGWFLLYLRNDQFHDHDLLEFFDVAGRSVPSDDDGDDDAVGAGGDDEDDEEDVEIIELESDDDEEDPQEVNDSDIINRIDSDGDVIMELIGDNYETVDTSIDSNFPQHQLQSNYFTFPSKSESSKYTSDHIDIHSWLLQAGYDVQPAYYFSSSTTSPSGDKYNTAALYQALDIPLPKPKIRGLSEEERNMLCYANQKVERGFRDGGDVGQDGVDEDLRVFCGFVDDCYSMRN</sequence>
<dbReference type="Proteomes" id="UP001165064">
    <property type="component" value="Unassembled WGS sequence"/>
</dbReference>
<reference evidence="1" key="1">
    <citation type="submission" date="2023-04" db="EMBL/GenBank/DDBJ databases">
        <title>Ambrosiozyma monospora NBRC 10751.</title>
        <authorList>
            <person name="Ichikawa N."/>
            <person name="Sato H."/>
            <person name="Tonouchi N."/>
        </authorList>
    </citation>
    <scope>NUCLEOTIDE SEQUENCE</scope>
    <source>
        <strain evidence="1">NBRC 10751</strain>
    </source>
</reference>
<accession>A0ACB5TDR0</accession>
<dbReference type="EMBL" id="BSXS01007022">
    <property type="protein sequence ID" value="GME86909.1"/>
    <property type="molecule type" value="Genomic_DNA"/>
</dbReference>
<evidence type="ECO:0000313" key="2">
    <source>
        <dbReference type="Proteomes" id="UP001165064"/>
    </source>
</evidence>